<dbReference type="InterPro" id="IPR009057">
    <property type="entry name" value="Homeodomain-like_sf"/>
</dbReference>
<dbReference type="InterPro" id="IPR036271">
    <property type="entry name" value="Tet_transcr_reg_TetR-rel_C_sf"/>
</dbReference>
<evidence type="ECO:0000256" key="1">
    <source>
        <dbReference type="ARBA" id="ARBA00023125"/>
    </source>
</evidence>
<dbReference type="EMBL" id="LNQE01000847">
    <property type="protein sequence ID" value="KUG24455.1"/>
    <property type="molecule type" value="Genomic_DNA"/>
</dbReference>
<name>A0A0W8FU92_9ZZZZ</name>
<dbReference type="Gene3D" id="1.10.10.60">
    <property type="entry name" value="Homeodomain-like"/>
    <property type="match status" value="1"/>
</dbReference>
<proteinExistence type="predicted"/>
<sequence length="206" mass="24480">MITEKPVITEKIKERLYPVVLQQFSMKDFHAVNVRDISKESGISTGTIYKYFSSKEDLCFSIIDEKLRDLASLLKIHLEGIEDIREMFRRIFWVTMNFFDNNPGLAAIIFITVPLKSFMTNKSYQRETDVDILIEIIEKARINGVIRTDIENQHFVDLYMMIICRHVQNWYVDGMKWKLANTINIFFDFFWRAVAPLYDQESKLHY</sequence>
<dbReference type="SUPFAM" id="SSF46689">
    <property type="entry name" value="Homeodomain-like"/>
    <property type="match status" value="1"/>
</dbReference>
<dbReference type="AlphaFoldDB" id="A0A0W8FU92"/>
<dbReference type="Pfam" id="PF00440">
    <property type="entry name" value="TetR_N"/>
    <property type="match status" value="1"/>
</dbReference>
<comment type="caution">
    <text evidence="3">The sequence shown here is derived from an EMBL/GenBank/DDBJ whole genome shotgun (WGS) entry which is preliminary data.</text>
</comment>
<dbReference type="PANTHER" id="PTHR43479">
    <property type="entry name" value="ACREF/ENVCD OPERON REPRESSOR-RELATED"/>
    <property type="match status" value="1"/>
</dbReference>
<dbReference type="PROSITE" id="PS50977">
    <property type="entry name" value="HTH_TETR_2"/>
    <property type="match status" value="1"/>
</dbReference>
<gene>
    <name evidence="3" type="ORF">ASZ90_005743</name>
</gene>
<dbReference type="PANTHER" id="PTHR43479:SF11">
    <property type="entry name" value="ACREF_ENVCD OPERON REPRESSOR-RELATED"/>
    <property type="match status" value="1"/>
</dbReference>
<dbReference type="Gene3D" id="1.10.357.10">
    <property type="entry name" value="Tetracycline Repressor, domain 2"/>
    <property type="match status" value="1"/>
</dbReference>
<dbReference type="InterPro" id="IPR050624">
    <property type="entry name" value="HTH-type_Tx_Regulator"/>
</dbReference>
<organism evidence="3">
    <name type="scientific">hydrocarbon metagenome</name>
    <dbReference type="NCBI Taxonomy" id="938273"/>
    <lineage>
        <taxon>unclassified sequences</taxon>
        <taxon>metagenomes</taxon>
        <taxon>ecological metagenomes</taxon>
    </lineage>
</organism>
<dbReference type="InterPro" id="IPR001647">
    <property type="entry name" value="HTH_TetR"/>
</dbReference>
<reference evidence="3" key="1">
    <citation type="journal article" date="2015" name="Proc. Natl. Acad. Sci. U.S.A.">
        <title>Networks of energetic and metabolic interactions define dynamics in microbial communities.</title>
        <authorList>
            <person name="Embree M."/>
            <person name="Liu J.K."/>
            <person name="Al-Bassam M.M."/>
            <person name="Zengler K."/>
        </authorList>
    </citation>
    <scope>NUCLEOTIDE SEQUENCE</scope>
</reference>
<keyword evidence="1" id="KW-0238">DNA-binding</keyword>
<accession>A0A0W8FU92</accession>
<dbReference type="GO" id="GO:0003677">
    <property type="term" value="F:DNA binding"/>
    <property type="evidence" value="ECO:0007669"/>
    <property type="project" value="UniProtKB-KW"/>
</dbReference>
<dbReference type="SUPFAM" id="SSF48498">
    <property type="entry name" value="Tetracyclin repressor-like, C-terminal domain"/>
    <property type="match status" value="1"/>
</dbReference>
<protein>
    <submittedName>
        <fullName evidence="3">Fatty acid degradation regulator ysia, tetr family</fullName>
    </submittedName>
</protein>
<feature type="domain" description="HTH tetR-type" evidence="2">
    <location>
        <begin position="10"/>
        <end position="70"/>
    </location>
</feature>
<evidence type="ECO:0000259" key="2">
    <source>
        <dbReference type="PROSITE" id="PS50977"/>
    </source>
</evidence>
<evidence type="ECO:0000313" key="3">
    <source>
        <dbReference type="EMBL" id="KUG24455.1"/>
    </source>
</evidence>